<feature type="transmembrane region" description="Helical" evidence="6">
    <location>
        <begin position="35"/>
        <end position="55"/>
    </location>
</feature>
<evidence type="ECO:0000259" key="7">
    <source>
        <dbReference type="Pfam" id="PF00361"/>
    </source>
</evidence>
<comment type="caution">
    <text evidence="9">The sequence shown here is derived from an EMBL/GenBank/DDBJ whole genome shotgun (WGS) entry which is preliminary data.</text>
</comment>
<organism evidence="9 10">
    <name type="scientific">Candidatus Defluviibacterium haderslevense</name>
    <dbReference type="NCBI Taxonomy" id="2981993"/>
    <lineage>
        <taxon>Bacteria</taxon>
        <taxon>Pseudomonadati</taxon>
        <taxon>Bacteroidota</taxon>
        <taxon>Saprospiria</taxon>
        <taxon>Saprospirales</taxon>
        <taxon>Saprospiraceae</taxon>
        <taxon>Candidatus Defluviibacterium</taxon>
    </lineage>
</organism>
<feature type="transmembrane region" description="Helical" evidence="6">
    <location>
        <begin position="452"/>
        <end position="472"/>
    </location>
</feature>
<dbReference type="InterPro" id="IPR003945">
    <property type="entry name" value="NU5C-like"/>
</dbReference>
<protein>
    <submittedName>
        <fullName evidence="9">NADH-quinone oxidoreductase subunit L</fullName>
    </submittedName>
</protein>
<dbReference type="NCBIfam" id="TIGR01974">
    <property type="entry name" value="NDH_I_L"/>
    <property type="match status" value="1"/>
</dbReference>
<feature type="transmembrane region" description="Helical" evidence="6">
    <location>
        <begin position="179"/>
        <end position="202"/>
    </location>
</feature>
<feature type="transmembrane region" description="Helical" evidence="6">
    <location>
        <begin position="75"/>
        <end position="101"/>
    </location>
</feature>
<evidence type="ECO:0000256" key="6">
    <source>
        <dbReference type="SAM" id="Phobius"/>
    </source>
</evidence>
<dbReference type="EMBL" id="JADKFW010000004">
    <property type="protein sequence ID" value="MBK9716289.1"/>
    <property type="molecule type" value="Genomic_DNA"/>
</dbReference>
<proteinExistence type="predicted"/>
<feature type="transmembrane region" description="Helical" evidence="6">
    <location>
        <begin position="214"/>
        <end position="238"/>
    </location>
</feature>
<dbReference type="Pfam" id="PF00361">
    <property type="entry name" value="Proton_antipo_M"/>
    <property type="match status" value="1"/>
</dbReference>
<evidence type="ECO:0000256" key="2">
    <source>
        <dbReference type="ARBA" id="ARBA00022692"/>
    </source>
</evidence>
<dbReference type="PANTHER" id="PTHR42829:SF2">
    <property type="entry name" value="NADH-UBIQUINONE OXIDOREDUCTASE CHAIN 5"/>
    <property type="match status" value="1"/>
</dbReference>
<reference evidence="9 10" key="1">
    <citation type="submission" date="2020-10" db="EMBL/GenBank/DDBJ databases">
        <title>Connecting structure to function with the recovery of over 1000 high-quality activated sludge metagenome-assembled genomes encoding full-length rRNA genes using long-read sequencing.</title>
        <authorList>
            <person name="Singleton C.M."/>
            <person name="Petriglieri F."/>
            <person name="Kristensen J.M."/>
            <person name="Kirkegaard R.H."/>
            <person name="Michaelsen T.Y."/>
            <person name="Andersen M.H."/>
            <person name="Karst S.M."/>
            <person name="Dueholm M.S."/>
            <person name="Nielsen P.H."/>
            <person name="Albertsen M."/>
        </authorList>
    </citation>
    <scope>NUCLEOTIDE SEQUENCE [LARGE SCALE GENOMIC DNA]</scope>
    <source>
        <strain evidence="9">Ribe_18-Q3-R11-54_BAT3C.373</strain>
    </source>
</reference>
<feature type="domain" description="NADH:quinone oxidoreductase/Mrp antiporter transmembrane" evidence="7">
    <location>
        <begin position="133"/>
        <end position="420"/>
    </location>
</feature>
<dbReference type="AlphaFoldDB" id="A0A9D7XC29"/>
<dbReference type="Gene3D" id="1.20.5.2700">
    <property type="match status" value="1"/>
</dbReference>
<evidence type="ECO:0000313" key="10">
    <source>
        <dbReference type="Proteomes" id="UP000808349"/>
    </source>
</evidence>
<dbReference type="PANTHER" id="PTHR42829">
    <property type="entry name" value="NADH-UBIQUINONE OXIDOREDUCTASE CHAIN 5"/>
    <property type="match status" value="1"/>
</dbReference>
<dbReference type="GO" id="GO:0015990">
    <property type="term" value="P:electron transport coupled proton transport"/>
    <property type="evidence" value="ECO:0007669"/>
    <property type="project" value="TreeGrafter"/>
</dbReference>
<feature type="transmembrane region" description="Helical" evidence="6">
    <location>
        <begin position="306"/>
        <end position="332"/>
    </location>
</feature>
<dbReference type="GO" id="GO:0016020">
    <property type="term" value="C:membrane"/>
    <property type="evidence" value="ECO:0007669"/>
    <property type="project" value="UniProtKB-SubCell"/>
</dbReference>
<gene>
    <name evidence="9" type="primary">nuoL</name>
    <name evidence="9" type="ORF">IPO85_01955</name>
</gene>
<dbReference type="PRINTS" id="PR01434">
    <property type="entry name" value="NADHDHGNASE5"/>
</dbReference>
<dbReference type="Proteomes" id="UP000808349">
    <property type="component" value="Unassembled WGS sequence"/>
</dbReference>
<keyword evidence="2 5" id="KW-0812">Transmembrane</keyword>
<comment type="subcellular location">
    <subcellularLocation>
        <location evidence="1">Endomembrane system</location>
        <topology evidence="1">Multi-pass membrane protein</topology>
    </subcellularLocation>
    <subcellularLocation>
        <location evidence="5">Membrane</location>
        <topology evidence="5">Multi-pass membrane protein</topology>
    </subcellularLocation>
</comment>
<dbReference type="GO" id="GO:0042773">
    <property type="term" value="P:ATP synthesis coupled electron transport"/>
    <property type="evidence" value="ECO:0007669"/>
    <property type="project" value="InterPro"/>
</dbReference>
<dbReference type="InterPro" id="IPR001750">
    <property type="entry name" value="ND/Mrp_TM"/>
</dbReference>
<feature type="transmembrane region" description="Helical" evidence="6">
    <location>
        <begin position="281"/>
        <end position="299"/>
    </location>
</feature>
<feature type="transmembrane region" description="Helical" evidence="6">
    <location>
        <begin position="113"/>
        <end position="131"/>
    </location>
</feature>
<keyword evidence="4 6" id="KW-0472">Membrane</keyword>
<evidence type="ECO:0000259" key="8">
    <source>
        <dbReference type="Pfam" id="PF00662"/>
    </source>
</evidence>
<feature type="transmembrane region" description="Helical" evidence="6">
    <location>
        <begin position="250"/>
        <end position="269"/>
    </location>
</feature>
<feature type="transmembrane region" description="Helical" evidence="6">
    <location>
        <begin position="505"/>
        <end position="523"/>
    </location>
</feature>
<feature type="transmembrane region" description="Helical" evidence="6">
    <location>
        <begin position="376"/>
        <end position="396"/>
    </location>
</feature>
<evidence type="ECO:0000256" key="3">
    <source>
        <dbReference type="ARBA" id="ARBA00022989"/>
    </source>
</evidence>
<evidence type="ECO:0000313" key="9">
    <source>
        <dbReference type="EMBL" id="MBK9716289.1"/>
    </source>
</evidence>
<evidence type="ECO:0000256" key="4">
    <source>
        <dbReference type="ARBA" id="ARBA00023136"/>
    </source>
</evidence>
<evidence type="ECO:0000256" key="1">
    <source>
        <dbReference type="ARBA" id="ARBA00004127"/>
    </source>
</evidence>
<feature type="transmembrane region" description="Helical" evidence="6">
    <location>
        <begin position="605"/>
        <end position="624"/>
    </location>
</feature>
<name>A0A9D7XC29_9BACT</name>
<dbReference type="PRINTS" id="PR01435">
    <property type="entry name" value="NPOXDRDTASE5"/>
</dbReference>
<dbReference type="GO" id="GO:0003954">
    <property type="term" value="F:NADH dehydrogenase activity"/>
    <property type="evidence" value="ECO:0007669"/>
    <property type="project" value="TreeGrafter"/>
</dbReference>
<feature type="transmembrane region" description="Helical" evidence="6">
    <location>
        <begin position="137"/>
        <end position="158"/>
    </location>
</feature>
<feature type="domain" description="NADH-Ubiquinone oxidoreductase (complex I) chain 5 N-terminal" evidence="8">
    <location>
        <begin position="66"/>
        <end position="117"/>
    </location>
</feature>
<dbReference type="Pfam" id="PF00662">
    <property type="entry name" value="Proton_antipo_N"/>
    <property type="match status" value="1"/>
</dbReference>
<dbReference type="InterPro" id="IPR018393">
    <property type="entry name" value="NADHpl_OxRdtase_5_subgr"/>
</dbReference>
<feature type="transmembrane region" description="Helical" evidence="6">
    <location>
        <begin position="408"/>
        <end position="431"/>
    </location>
</feature>
<dbReference type="NCBIfam" id="NF005141">
    <property type="entry name" value="PRK06590.1"/>
    <property type="match status" value="1"/>
</dbReference>
<keyword evidence="3 6" id="KW-1133">Transmembrane helix</keyword>
<dbReference type="InterPro" id="IPR001516">
    <property type="entry name" value="Proton_antipo_N"/>
</dbReference>
<dbReference type="GO" id="GO:0008137">
    <property type="term" value="F:NADH dehydrogenase (ubiquinone) activity"/>
    <property type="evidence" value="ECO:0007669"/>
    <property type="project" value="InterPro"/>
</dbReference>
<evidence type="ECO:0000256" key="5">
    <source>
        <dbReference type="RuleBase" id="RU000320"/>
    </source>
</evidence>
<dbReference type="GO" id="GO:0012505">
    <property type="term" value="C:endomembrane system"/>
    <property type="evidence" value="ECO:0007669"/>
    <property type="project" value="UniProtKB-SubCell"/>
</dbReference>
<feature type="transmembrane region" description="Helical" evidence="6">
    <location>
        <begin position="6"/>
        <end position="28"/>
    </location>
</feature>
<sequence length="625" mass="70475">MDPNFIIPLIIWPPLIGFLINGIFGTLINKRIVTFIAIVMPLLSLVGTFLAYTYFDNPYNYKLYQWFDIEKELYVNFGFYIDHLTIIMLFIITGVGTLIHVYSGGYMHDDKGFARFMSYMNLFLFAMILLVTASNIMILFVGWEGVGLCSFLLIGFWFKNVDYNKAARKAFVMNRIGDLGFLIGVFLIAFTFDTLDIQSILFKLAETKINDPNIILITICLFIGAVGKSAQIPLFTWLPDAMAGPTPVSALIHAATMVTAGIYLISRMHGLFELVPLTNTIISSIGLATALVAATIALKQNDIKKVLAYSTVSQLGYMVVALGCGAYITAIFHVMTHAFFKALLFLSAGSVIHGLHGEQDIQNMGGLRSKMKWTHLVFLIGTLAIVGCPPLAGFFSKDEILAKAYSSNFWLFFGLACASVCTAWYMFRIYFATFFGSFRGSEQKWEKVHESPAIMLVPLFVLALFSIIGGFFGMPEIMHQTHFIGSYLSTVIKEPKHEISHFFEYSLWATTILVLAIISWITYKRYGNATEQTFNKIPNSIGLFLSKKYYLDEIYDFIIVRPLKFIGTWFKDVFEFKFVRRVVYSPGFILNQGSVGLKSFQSGNISWYIISMIIGLIAFFLLFLK</sequence>
<accession>A0A9D7XC29</accession>